<dbReference type="EMBL" id="JBAMMX010000022">
    <property type="protein sequence ID" value="KAK6919073.1"/>
    <property type="molecule type" value="Genomic_DNA"/>
</dbReference>
<organism evidence="1 2">
    <name type="scientific">Dillenia turbinata</name>
    <dbReference type="NCBI Taxonomy" id="194707"/>
    <lineage>
        <taxon>Eukaryota</taxon>
        <taxon>Viridiplantae</taxon>
        <taxon>Streptophyta</taxon>
        <taxon>Embryophyta</taxon>
        <taxon>Tracheophyta</taxon>
        <taxon>Spermatophyta</taxon>
        <taxon>Magnoliopsida</taxon>
        <taxon>eudicotyledons</taxon>
        <taxon>Gunneridae</taxon>
        <taxon>Pentapetalae</taxon>
        <taxon>Dilleniales</taxon>
        <taxon>Dilleniaceae</taxon>
        <taxon>Dillenia</taxon>
    </lineage>
</organism>
<evidence type="ECO:0000313" key="1">
    <source>
        <dbReference type="EMBL" id="KAK6919073.1"/>
    </source>
</evidence>
<gene>
    <name evidence="1" type="ORF">RJ641_017495</name>
</gene>
<comment type="caution">
    <text evidence="1">The sequence shown here is derived from an EMBL/GenBank/DDBJ whole genome shotgun (WGS) entry which is preliminary data.</text>
</comment>
<keyword evidence="2" id="KW-1185">Reference proteome</keyword>
<dbReference type="PANTHER" id="PTHR31579:SF58">
    <property type="entry name" value="PLANT-SPECIFIC DOMAIN TIGR01615 FAMILY PROTEIN"/>
    <property type="match status" value="1"/>
</dbReference>
<name>A0AAN8ULI7_9MAGN</name>
<dbReference type="PANTHER" id="PTHR31579">
    <property type="entry name" value="OS03G0796600 PROTEIN"/>
    <property type="match status" value="1"/>
</dbReference>
<protein>
    <submittedName>
        <fullName evidence="1">Uncharacterized protein</fullName>
    </submittedName>
</protein>
<dbReference type="NCBIfam" id="TIGR01615">
    <property type="entry name" value="A_thal_3542"/>
    <property type="match status" value="1"/>
</dbReference>
<accession>A0AAN8ULI7</accession>
<dbReference type="Pfam" id="PF04720">
    <property type="entry name" value="PDDEXK_6"/>
    <property type="match status" value="1"/>
</dbReference>
<proteinExistence type="predicted"/>
<dbReference type="AlphaFoldDB" id="A0AAN8ULI7"/>
<evidence type="ECO:0000313" key="2">
    <source>
        <dbReference type="Proteomes" id="UP001370490"/>
    </source>
</evidence>
<dbReference type="InterPro" id="IPR006502">
    <property type="entry name" value="PDDEXK-like"/>
</dbReference>
<sequence>MFRNSNSDQILTDMVFGVFEEFGDQVQADEFEDETNDSGDENSCTAEENKEFWEAQEKLVQGTLYRTSSIESKIRNSTKEKIKELKAAGIYCTCLKPVADGCRNCLQREICNSLRELGYNCVIRNSKWRSSPEILSGEHSYLEVVDNSCSKKEVRIVIELNLRGEFEMARASQEYNHLISQLPEVYVGKAERLQALIKILCNAAKKCMKDKKMHLGPWRKHKYMQAKWLGTGGGRMSETTTATPFVPVAEFSYRPPRPKASLLSTDLVGNLPKMHRTAVAVV</sequence>
<dbReference type="Proteomes" id="UP001370490">
    <property type="component" value="Unassembled WGS sequence"/>
</dbReference>
<reference evidence="1 2" key="1">
    <citation type="submission" date="2023-12" db="EMBL/GenBank/DDBJ databases">
        <title>A high-quality genome assembly for Dillenia turbinata (Dilleniales).</title>
        <authorList>
            <person name="Chanderbali A."/>
        </authorList>
    </citation>
    <scope>NUCLEOTIDE SEQUENCE [LARGE SCALE GENOMIC DNA]</scope>
    <source>
        <strain evidence="1">LSX21</strain>
        <tissue evidence="1">Leaf</tissue>
    </source>
</reference>